<dbReference type="STRING" id="309798.COPRO5265_0589"/>
<dbReference type="HOGENOM" id="CLU_048251_4_3_9"/>
<dbReference type="SUPFAM" id="SSF82549">
    <property type="entry name" value="DAK1/DegV-like"/>
    <property type="match status" value="1"/>
</dbReference>
<dbReference type="Gene3D" id="3.40.50.10170">
    <property type="match status" value="1"/>
</dbReference>
<accession>B5Y847</accession>
<protein>
    <submittedName>
        <fullName evidence="2">DegV family protein, putative</fullName>
    </submittedName>
</protein>
<dbReference type="GO" id="GO:0008289">
    <property type="term" value="F:lipid binding"/>
    <property type="evidence" value="ECO:0007669"/>
    <property type="project" value="UniProtKB-KW"/>
</dbReference>
<proteinExistence type="predicted"/>
<gene>
    <name evidence="2" type="ordered locus">COPRO5265_0589</name>
</gene>
<organism evidence="2 3">
    <name type="scientific">Coprothermobacter proteolyticus (strain ATCC 35245 / DSM 5265 / OCM 4 / BT)</name>
    <dbReference type="NCBI Taxonomy" id="309798"/>
    <lineage>
        <taxon>Bacteria</taxon>
        <taxon>Pseudomonadati</taxon>
        <taxon>Coprothermobacterota</taxon>
        <taxon>Coprothermobacteria</taxon>
        <taxon>Coprothermobacterales</taxon>
        <taxon>Coprothermobacteraceae</taxon>
        <taxon>Coprothermobacter</taxon>
    </lineage>
</organism>
<keyword evidence="3" id="KW-1185">Reference proteome</keyword>
<name>B5Y847_COPPD</name>
<evidence type="ECO:0000256" key="1">
    <source>
        <dbReference type="ARBA" id="ARBA00023121"/>
    </source>
</evidence>
<dbReference type="EMBL" id="CP001145">
    <property type="protein sequence ID" value="ACI17589.1"/>
    <property type="molecule type" value="Genomic_DNA"/>
</dbReference>
<dbReference type="OrthoDB" id="9780660at2"/>
<dbReference type="InterPro" id="IPR050270">
    <property type="entry name" value="DegV_domain_contain"/>
</dbReference>
<dbReference type="eggNOG" id="COG1307">
    <property type="taxonomic scope" value="Bacteria"/>
</dbReference>
<keyword evidence="1" id="KW-0446">Lipid-binding</keyword>
<sequence length="268" mass="29606">MFHIVIDSAIDHLQDYPSFTVIPLYLRVGEKFLKDRVEITRDKFYSIMSSVIDTFTTSQPSPEDFKKVFQSIPEQDILVLTVASSLSGTMQSALAAARETTKNVKVLDTLNASIASGLLAHIAVQLREQGKTIEETYEELMQIREKISLVAVIATLKNLVRLGRLPAFAGWVGGLLKTVPFIRIKGGEIKPLKNERGSPFTIFKKNVDKIMNLVEPRYPIAMAYTDLSGDIVQYAQEKGAYLVQVSPIVGAFAGNNAYGFAFVEGGNL</sequence>
<reference evidence="2 3" key="2">
    <citation type="journal article" date="2014" name="Genome Announc.">
        <title>Complete Genome Sequence of Coprothermobacter proteolyticus DSM 5265.</title>
        <authorList>
            <person name="Alexiev A."/>
            <person name="Coil D.A."/>
            <person name="Badger J.H."/>
            <person name="Enticknap J."/>
            <person name="Ward N."/>
            <person name="Robb F.T."/>
            <person name="Eisen J.A."/>
        </authorList>
    </citation>
    <scope>NUCLEOTIDE SEQUENCE [LARGE SCALE GENOMIC DNA]</scope>
    <source>
        <strain evidence="3">ATCC 35245 / DSM 5265 / OCM 4 / BT</strain>
    </source>
</reference>
<dbReference type="NCBIfam" id="TIGR00762">
    <property type="entry name" value="DegV"/>
    <property type="match status" value="1"/>
</dbReference>
<dbReference type="PROSITE" id="PS51482">
    <property type="entry name" value="DEGV"/>
    <property type="match status" value="1"/>
</dbReference>
<dbReference type="Proteomes" id="UP000001732">
    <property type="component" value="Chromosome"/>
</dbReference>
<dbReference type="Pfam" id="PF02645">
    <property type="entry name" value="DegV"/>
    <property type="match status" value="1"/>
</dbReference>
<dbReference type="PANTHER" id="PTHR33434:SF2">
    <property type="entry name" value="FATTY ACID-BINDING PROTEIN TM_1468"/>
    <property type="match status" value="1"/>
</dbReference>
<dbReference type="RefSeq" id="WP_012544241.1">
    <property type="nucleotide sequence ID" value="NC_011295.1"/>
</dbReference>
<dbReference type="AlphaFoldDB" id="B5Y847"/>
<dbReference type="PANTHER" id="PTHR33434">
    <property type="entry name" value="DEGV DOMAIN-CONTAINING PROTEIN DR_1986-RELATED"/>
    <property type="match status" value="1"/>
</dbReference>
<evidence type="ECO:0000313" key="3">
    <source>
        <dbReference type="Proteomes" id="UP000001732"/>
    </source>
</evidence>
<evidence type="ECO:0000313" key="2">
    <source>
        <dbReference type="EMBL" id="ACI17589.1"/>
    </source>
</evidence>
<dbReference type="InterPro" id="IPR043168">
    <property type="entry name" value="DegV_C"/>
</dbReference>
<reference evidence="3" key="1">
    <citation type="submission" date="2008-08" db="EMBL/GenBank/DDBJ databases">
        <title>The complete genome sequence of Coprothermobacter proteolyticus strain ATCC 5245 / DSM 5265 / BT.</title>
        <authorList>
            <person name="Dodson R.J."/>
            <person name="Durkin A.S."/>
            <person name="Wu M."/>
            <person name="Eisen J."/>
            <person name="Sutton G."/>
        </authorList>
    </citation>
    <scope>NUCLEOTIDE SEQUENCE [LARGE SCALE GENOMIC DNA]</scope>
    <source>
        <strain evidence="3">ATCC 35245 / DSM 5265 / OCM 4 / BT</strain>
    </source>
</reference>
<dbReference type="InterPro" id="IPR003797">
    <property type="entry name" value="DegV"/>
</dbReference>
<dbReference type="Gene3D" id="3.30.1180.10">
    <property type="match status" value="1"/>
</dbReference>
<dbReference type="KEGG" id="cpo:COPRO5265_0589"/>